<protein>
    <recommendedName>
        <fullName evidence="5">Mannosyl-glycoprotein endo-beta-N-acetylglucosamidase-like domain-containing protein</fullName>
    </recommendedName>
</protein>
<keyword evidence="2" id="KW-1133">Transmembrane helix</keyword>
<feature type="compositionally biased region" description="Polar residues" evidence="1">
    <location>
        <begin position="397"/>
        <end position="411"/>
    </location>
</feature>
<dbReference type="Proteomes" id="UP000654345">
    <property type="component" value="Unassembled WGS sequence"/>
</dbReference>
<feature type="region of interest" description="Disordered" evidence="1">
    <location>
        <begin position="366"/>
        <end position="426"/>
    </location>
</feature>
<keyword evidence="2" id="KW-0812">Transmembrane</keyword>
<sequence length="426" mass="44680">MVTNRNTSRSIPEVSRRRKRSYTVLLCSVLLIVMGGAATLVWQIQQGTATRAAGANVVGLPSLPAAYIDQVFAQNGSRMAGTGQLIENESRLTNIDDAFALGVFSAETSYGMAGVGINCLNPGSISGPGCGSFKSYPSYSAAIIDWFTIIKNNYVLGRGLTTVYAISGPYVGTSGAGTWAAKVVNSMARYQAQTAPPPPPVTPTPTRESRPFNEGPTGFFPAQSFSQDARHIAPGTEVPGGKNTQPQADGLPVALRNTIVAVCLLISVAVFALGMMLRRRNSSVSIPEIEVQHAAFAVVPPLVAVPQTPLPAEAFAAPSFVQEAGAFQVASLSPSTEELDRDASQFVASQGQSMPIAPLFGLSAKSAAPRERNTDEHVPLTGLRPGGGLLSRYRNTEALNNSSNGPSQRQSDPGLISVGSGQQEGF</sequence>
<evidence type="ECO:0000256" key="2">
    <source>
        <dbReference type="SAM" id="Phobius"/>
    </source>
</evidence>
<evidence type="ECO:0000313" key="4">
    <source>
        <dbReference type="Proteomes" id="UP000654345"/>
    </source>
</evidence>
<feature type="compositionally biased region" description="Basic and acidic residues" evidence="1">
    <location>
        <begin position="368"/>
        <end position="378"/>
    </location>
</feature>
<proteinExistence type="predicted"/>
<comment type="caution">
    <text evidence="3">The sequence shown here is derived from an EMBL/GenBank/DDBJ whole genome shotgun (WGS) entry which is preliminary data.</text>
</comment>
<feature type="transmembrane region" description="Helical" evidence="2">
    <location>
        <begin position="21"/>
        <end position="42"/>
    </location>
</feature>
<feature type="region of interest" description="Disordered" evidence="1">
    <location>
        <begin position="191"/>
        <end position="217"/>
    </location>
</feature>
<reference evidence="3 4" key="1">
    <citation type="journal article" date="2021" name="Int. J. Syst. Evol. Microbiol.">
        <title>Reticulibacter mediterranei gen. nov., sp. nov., within the new family Reticulibacteraceae fam. nov., and Ktedonospora formicarum gen. nov., sp. nov., Ktedonobacter robiniae sp. nov., Dictyobacter formicarum sp. nov. and Dictyobacter arantiisoli sp. nov., belonging to the class Ktedonobacteria.</title>
        <authorList>
            <person name="Yabe S."/>
            <person name="Zheng Y."/>
            <person name="Wang C.M."/>
            <person name="Sakai Y."/>
            <person name="Abe K."/>
            <person name="Yokota A."/>
            <person name="Donadio S."/>
            <person name="Cavaletti L."/>
            <person name="Monciardini P."/>
        </authorList>
    </citation>
    <scope>NUCLEOTIDE SEQUENCE [LARGE SCALE GENOMIC DNA]</scope>
    <source>
        <strain evidence="3 4">SOSP1-30</strain>
    </source>
</reference>
<organism evidence="3 4">
    <name type="scientific">Ktedonobacter robiniae</name>
    <dbReference type="NCBI Taxonomy" id="2778365"/>
    <lineage>
        <taxon>Bacteria</taxon>
        <taxon>Bacillati</taxon>
        <taxon>Chloroflexota</taxon>
        <taxon>Ktedonobacteria</taxon>
        <taxon>Ktedonobacterales</taxon>
        <taxon>Ktedonobacteraceae</taxon>
        <taxon>Ktedonobacter</taxon>
    </lineage>
</organism>
<dbReference type="RefSeq" id="WP_201370275.1">
    <property type="nucleotide sequence ID" value="NZ_BNJG01000001.1"/>
</dbReference>
<gene>
    <name evidence="3" type="ORF">KSB_19220</name>
</gene>
<name>A0ABQ3ULA1_9CHLR</name>
<feature type="transmembrane region" description="Helical" evidence="2">
    <location>
        <begin position="259"/>
        <end position="277"/>
    </location>
</feature>
<keyword evidence="4" id="KW-1185">Reference proteome</keyword>
<keyword evidence="2" id="KW-0472">Membrane</keyword>
<evidence type="ECO:0000256" key="1">
    <source>
        <dbReference type="SAM" id="MobiDB-lite"/>
    </source>
</evidence>
<evidence type="ECO:0000313" key="3">
    <source>
        <dbReference type="EMBL" id="GHO53447.1"/>
    </source>
</evidence>
<accession>A0ABQ3ULA1</accession>
<evidence type="ECO:0008006" key="5">
    <source>
        <dbReference type="Google" id="ProtNLM"/>
    </source>
</evidence>
<dbReference type="EMBL" id="BNJG01000001">
    <property type="protein sequence ID" value="GHO53447.1"/>
    <property type="molecule type" value="Genomic_DNA"/>
</dbReference>